<name>A0ABS3F3Z2_9PROT</name>
<dbReference type="PANTHER" id="PTHR12526">
    <property type="entry name" value="GLYCOSYLTRANSFERASE"/>
    <property type="match status" value="1"/>
</dbReference>
<sequence length="424" mass="47150">MPTPECESPVIVVVLKGYPRLSETFIAQELLALQRRGLDLALVSLRHPTDNTTHPVHQEISAPVNYLPEYLYQEPLRVLKSWWCVRNNPGYRKARTVWLKDLRRDLTPNRVRRFGQALVLAAEMPPNAAMIYAHFLHTPASVARYASLVTDRSWSCSAHAKDIWTSPEWELREKLAELSWLVTCTSVNADYLSSLAVDDTKVSLMYHGLDMSRFPEFSERHHARDGSDRTAPVEIVSVGRAVAKKGYDDLLRALAALPADLHWKFTHIGGGPLLKDLKAQAKDLGIAENLDWRGALPQGEVLQALKAADIFVLASRIAEDGDRDGLPNVLMEAQSQKAAVVATNVSAIPELVIDDETGLLVPERDPAALTVALSRLIREPALRQQFSDKGNRRLRDLFDANRWIGSLAEKLGPPSQPCKTGTAT</sequence>
<protein>
    <submittedName>
        <fullName evidence="2">Glycosyltransferase</fullName>
    </submittedName>
</protein>
<dbReference type="Gene3D" id="3.40.50.2000">
    <property type="entry name" value="Glycogen Phosphorylase B"/>
    <property type="match status" value="2"/>
</dbReference>
<keyword evidence="3" id="KW-1185">Reference proteome</keyword>
<gene>
    <name evidence="2" type="ORF">J0X12_04355</name>
</gene>
<proteinExistence type="predicted"/>
<evidence type="ECO:0000259" key="1">
    <source>
        <dbReference type="Pfam" id="PF00534"/>
    </source>
</evidence>
<reference evidence="2 3" key="1">
    <citation type="submission" date="2021-03" db="EMBL/GenBank/DDBJ databases">
        <title>Sneathiella sp. CAU 1612 isolated from Kang Won-do.</title>
        <authorList>
            <person name="Kim W."/>
        </authorList>
    </citation>
    <scope>NUCLEOTIDE SEQUENCE [LARGE SCALE GENOMIC DNA]</scope>
    <source>
        <strain evidence="2 3">CAU 1612</strain>
    </source>
</reference>
<dbReference type="Proteomes" id="UP000664761">
    <property type="component" value="Unassembled WGS sequence"/>
</dbReference>
<dbReference type="EMBL" id="JAFLNC010000001">
    <property type="protein sequence ID" value="MBO0332831.1"/>
    <property type="molecule type" value="Genomic_DNA"/>
</dbReference>
<dbReference type="PANTHER" id="PTHR12526:SF636">
    <property type="entry name" value="BLL3647 PROTEIN"/>
    <property type="match status" value="1"/>
</dbReference>
<organism evidence="2 3">
    <name type="scientific">Sneathiella sedimenti</name>
    <dbReference type="NCBI Taxonomy" id="2816034"/>
    <lineage>
        <taxon>Bacteria</taxon>
        <taxon>Pseudomonadati</taxon>
        <taxon>Pseudomonadota</taxon>
        <taxon>Alphaproteobacteria</taxon>
        <taxon>Sneathiellales</taxon>
        <taxon>Sneathiellaceae</taxon>
        <taxon>Sneathiella</taxon>
    </lineage>
</organism>
<evidence type="ECO:0000313" key="2">
    <source>
        <dbReference type="EMBL" id="MBO0332831.1"/>
    </source>
</evidence>
<accession>A0ABS3F3Z2</accession>
<evidence type="ECO:0000313" key="3">
    <source>
        <dbReference type="Proteomes" id="UP000664761"/>
    </source>
</evidence>
<comment type="caution">
    <text evidence="2">The sequence shown here is derived from an EMBL/GenBank/DDBJ whole genome shotgun (WGS) entry which is preliminary data.</text>
</comment>
<dbReference type="Pfam" id="PF00534">
    <property type="entry name" value="Glycos_transf_1"/>
    <property type="match status" value="1"/>
</dbReference>
<dbReference type="SUPFAM" id="SSF53756">
    <property type="entry name" value="UDP-Glycosyltransferase/glycogen phosphorylase"/>
    <property type="match status" value="1"/>
</dbReference>
<feature type="domain" description="Glycosyl transferase family 1" evidence="1">
    <location>
        <begin position="232"/>
        <end position="391"/>
    </location>
</feature>
<dbReference type="RefSeq" id="WP_207042624.1">
    <property type="nucleotide sequence ID" value="NZ_JAFLNC010000001.1"/>
</dbReference>
<dbReference type="InterPro" id="IPR001296">
    <property type="entry name" value="Glyco_trans_1"/>
</dbReference>